<evidence type="ECO:0000313" key="10">
    <source>
        <dbReference type="Proteomes" id="UP000009170"/>
    </source>
</evidence>
<keyword evidence="6" id="KW-0256">Endoplasmic reticulum</keyword>
<keyword evidence="10" id="KW-1185">Reference proteome</keyword>
<dbReference type="Pfam" id="PF13692">
    <property type="entry name" value="Glyco_trans_1_4"/>
    <property type="match status" value="1"/>
</dbReference>
<dbReference type="RefSeq" id="XP_003083666.2">
    <property type="nucleotide sequence ID" value="XM_003083618.2"/>
</dbReference>
<protein>
    <submittedName>
        <fullName evidence="9">Asparagine-linked glycosylation protein 1-like</fullName>
    </submittedName>
</protein>
<comment type="caution">
    <text evidence="9">The sequence shown here is derived from an EMBL/GenBank/DDBJ whole genome shotgun (WGS) entry which is preliminary data.</text>
</comment>
<sequence length="453" mass="51056">MDLNSSVERHSPNPPSRIAVVVLGDFGHSPRMQYHALSLANAGHAVDVVSYAESSLPMWEISEHGLIALRAVTRGHFAFAAKWPAACRLLVRAIAQFIHLTFILCTIQRPKRMVVQNPPCVPTFLACGVVCWMRGIELVIDWHNLAFTLFGMKYGSETRVAKMCERHERKQGKRWASKHMCVTDAMREFLETEWGMTNVSVVRDRAAEQFRIAARTRADANNPMWFWKQTRVQEELEKSRVARSGDVLDRYVRGHHENLHRNKPRIVVSSTSWTPDENFGILLDAAIAYDARKRTSGGVSSYESPDLVIIITGKGPEREMYEQKINTLALKHVAFRTVWLDIADYPLALASAHLGVCLHTSSSGLDLPMKVLDMFGASLPVAAVRYEVVKELIEDGVNGVLFSDAEELCKLLQKLLSRKNKYILTALRAGAEKAGELTWNDHWNEHAKPLFSD</sequence>
<dbReference type="PANTHER" id="PTHR13036">
    <property type="entry name" value="BETA1,4 MANNOSYLTRANSFERASE"/>
    <property type="match status" value="1"/>
</dbReference>
<accession>A0A096P833</accession>
<dbReference type="GO" id="GO:0005789">
    <property type="term" value="C:endoplasmic reticulum membrane"/>
    <property type="evidence" value="ECO:0007669"/>
    <property type="project" value="UniProtKB-SubCell"/>
</dbReference>
<keyword evidence="5" id="KW-0812">Transmembrane</keyword>
<reference evidence="10" key="1">
    <citation type="journal article" date="2006" name="Proc. Natl. Acad. Sci. U.S.A.">
        <title>Genome analysis of the smallest free-living eukaryote Ostreococcus tauri unveils many unique features.</title>
        <authorList>
            <person name="Derelle E."/>
            <person name="Ferraz C."/>
            <person name="Rombauts S."/>
            <person name="Rouze P."/>
            <person name="Worden A.Z."/>
            <person name="Robbens S."/>
            <person name="Partensky F."/>
            <person name="Degroeve S."/>
            <person name="Echeynie S."/>
            <person name="Cooke R."/>
            <person name="Saeys Y."/>
            <person name="Wuyts J."/>
            <person name="Jabbari K."/>
            <person name="Bowler C."/>
            <person name="Panaud O."/>
            <person name="Piegu B."/>
            <person name="Ball S.G."/>
            <person name="Ral J.-P."/>
            <person name="Bouget F.-Y."/>
            <person name="Piganeau G."/>
            <person name="De Baets B."/>
            <person name="Picard A."/>
            <person name="Delseny M."/>
            <person name="Demaille J."/>
            <person name="Van de Peer Y."/>
            <person name="Moreau H."/>
        </authorList>
    </citation>
    <scope>NUCLEOTIDE SEQUENCE [LARGE SCALE GENOMIC DNA]</scope>
    <source>
        <strain evidence="10">OTTH 0595 / CCAP 157/2 / RCC745</strain>
    </source>
</reference>
<dbReference type="EMBL" id="CAID01000016">
    <property type="protein sequence ID" value="CEG00410.1"/>
    <property type="molecule type" value="Genomic_DNA"/>
</dbReference>
<dbReference type="OrthoDB" id="614844at2759"/>
<keyword evidence="3" id="KW-0328">Glycosyltransferase</keyword>
<keyword evidence="4" id="KW-0808">Transferase</keyword>
<comment type="pathway">
    <text evidence="2">Protein modification; protein glycosylation.</text>
</comment>
<evidence type="ECO:0000256" key="1">
    <source>
        <dbReference type="ARBA" id="ARBA00004389"/>
    </source>
</evidence>
<keyword evidence="8" id="KW-0472">Membrane</keyword>
<proteinExistence type="predicted"/>
<evidence type="ECO:0000256" key="6">
    <source>
        <dbReference type="ARBA" id="ARBA00022824"/>
    </source>
</evidence>
<dbReference type="AlphaFoldDB" id="A0A096P833"/>
<dbReference type="SUPFAM" id="SSF53756">
    <property type="entry name" value="UDP-Glycosyltransferase/glycogen phosphorylase"/>
    <property type="match status" value="1"/>
</dbReference>
<dbReference type="Gene3D" id="3.40.50.2000">
    <property type="entry name" value="Glycogen Phosphorylase B"/>
    <property type="match status" value="1"/>
</dbReference>
<evidence type="ECO:0000256" key="2">
    <source>
        <dbReference type="ARBA" id="ARBA00004922"/>
    </source>
</evidence>
<dbReference type="STRING" id="70448.A0A096P833"/>
<gene>
    <name evidence="9" type="ORF">OT_ostta16g02020</name>
</gene>
<organism evidence="9 10">
    <name type="scientific">Ostreococcus tauri</name>
    <name type="common">Marine green alga</name>
    <dbReference type="NCBI Taxonomy" id="70448"/>
    <lineage>
        <taxon>Eukaryota</taxon>
        <taxon>Viridiplantae</taxon>
        <taxon>Chlorophyta</taxon>
        <taxon>Mamiellophyceae</taxon>
        <taxon>Mamiellales</taxon>
        <taxon>Bathycoccaceae</taxon>
        <taxon>Ostreococcus</taxon>
    </lineage>
</organism>
<evidence type="ECO:0000256" key="3">
    <source>
        <dbReference type="ARBA" id="ARBA00022676"/>
    </source>
</evidence>
<dbReference type="InParanoid" id="A0A096P833"/>
<dbReference type="Proteomes" id="UP000009170">
    <property type="component" value="Unassembled WGS sequence"/>
</dbReference>
<evidence type="ECO:0000256" key="7">
    <source>
        <dbReference type="ARBA" id="ARBA00022989"/>
    </source>
</evidence>
<dbReference type="FunCoup" id="A0A096P833">
    <property type="interactions" value="1917"/>
</dbReference>
<dbReference type="PANTHER" id="PTHR13036:SF0">
    <property type="entry name" value="CHITOBIOSYLDIPHOSPHODOLICHOL BETA-MANNOSYLTRANSFERASE"/>
    <property type="match status" value="1"/>
</dbReference>
<dbReference type="InterPro" id="IPR026051">
    <property type="entry name" value="ALG1-like"/>
</dbReference>
<evidence type="ECO:0000256" key="8">
    <source>
        <dbReference type="ARBA" id="ARBA00023136"/>
    </source>
</evidence>
<name>A0A096P833_OSTTA</name>
<evidence type="ECO:0000256" key="5">
    <source>
        <dbReference type="ARBA" id="ARBA00022692"/>
    </source>
</evidence>
<dbReference type="GeneID" id="9831105"/>
<comment type="subcellular location">
    <subcellularLocation>
        <location evidence="1">Endoplasmic reticulum membrane</location>
        <topology evidence="1">Single-pass membrane protein</topology>
    </subcellularLocation>
</comment>
<dbReference type="KEGG" id="ota:OT_ostta16g02020"/>
<reference evidence="9 10" key="2">
    <citation type="journal article" date="2014" name="BMC Genomics">
        <title>An improved genome of the model marine alga Ostreococcus tauri unfolds by assessing Illumina de novo assemblies.</title>
        <authorList>
            <person name="Blanc-Mathieu R."/>
            <person name="Verhelst B."/>
            <person name="Derelle E."/>
            <person name="Rombauts S."/>
            <person name="Bouget F.Y."/>
            <person name="Carre I."/>
            <person name="Chateau A."/>
            <person name="Eyre-Walker A."/>
            <person name="Grimsley N."/>
            <person name="Moreau H."/>
            <person name="Piegu B."/>
            <person name="Rivals E."/>
            <person name="Schackwitz W."/>
            <person name="Van de Peer Y."/>
            <person name="Piganeau G."/>
        </authorList>
    </citation>
    <scope>NUCLEOTIDE SEQUENCE [LARGE SCALE GENOMIC DNA]</scope>
    <source>
        <strain evidence="10">OTTH 0595 / CCAP 157/2 / RCC745</strain>
    </source>
</reference>
<dbReference type="GO" id="GO:0000030">
    <property type="term" value="F:mannosyltransferase activity"/>
    <property type="evidence" value="ECO:0007669"/>
    <property type="project" value="InterPro"/>
</dbReference>
<evidence type="ECO:0000313" key="9">
    <source>
        <dbReference type="EMBL" id="CEG00410.1"/>
    </source>
</evidence>
<keyword evidence="7" id="KW-1133">Transmembrane helix</keyword>
<evidence type="ECO:0000256" key="4">
    <source>
        <dbReference type="ARBA" id="ARBA00022679"/>
    </source>
</evidence>